<dbReference type="Pfam" id="PF12697">
    <property type="entry name" value="Abhydrolase_6"/>
    <property type="match status" value="1"/>
</dbReference>
<dbReference type="EMBL" id="SOFF01000013">
    <property type="protein sequence ID" value="TFB92929.1"/>
    <property type="molecule type" value="Genomic_DNA"/>
</dbReference>
<name>A0A1H8LIV0_9MICO</name>
<dbReference type="GO" id="GO:0047372">
    <property type="term" value="F:monoacylglycerol lipase activity"/>
    <property type="evidence" value="ECO:0007669"/>
    <property type="project" value="TreeGrafter"/>
</dbReference>
<dbReference type="AlphaFoldDB" id="A0A1H8LIV0"/>
<accession>A0A1H8LIV0</accession>
<dbReference type="InterPro" id="IPR050266">
    <property type="entry name" value="AB_hydrolase_sf"/>
</dbReference>
<dbReference type="GO" id="GO:0046464">
    <property type="term" value="P:acylglycerol catabolic process"/>
    <property type="evidence" value="ECO:0007669"/>
    <property type="project" value="TreeGrafter"/>
</dbReference>
<organism evidence="2 3">
    <name type="scientific">Cryobacterium luteum</name>
    <dbReference type="NCBI Taxonomy" id="1424661"/>
    <lineage>
        <taxon>Bacteria</taxon>
        <taxon>Bacillati</taxon>
        <taxon>Actinomycetota</taxon>
        <taxon>Actinomycetes</taxon>
        <taxon>Micrococcales</taxon>
        <taxon>Microbacteriaceae</taxon>
        <taxon>Cryobacterium</taxon>
    </lineage>
</organism>
<dbReference type="PANTHER" id="PTHR43798">
    <property type="entry name" value="MONOACYLGLYCEROL LIPASE"/>
    <property type="match status" value="1"/>
</dbReference>
<dbReference type="Proteomes" id="UP000297654">
    <property type="component" value="Unassembled WGS sequence"/>
</dbReference>
<evidence type="ECO:0000259" key="1">
    <source>
        <dbReference type="Pfam" id="PF12697"/>
    </source>
</evidence>
<feature type="domain" description="AB hydrolase-1" evidence="1">
    <location>
        <begin position="22"/>
        <end position="260"/>
    </location>
</feature>
<dbReference type="InterPro" id="IPR029058">
    <property type="entry name" value="AB_hydrolase_fold"/>
</dbReference>
<gene>
    <name evidence="2" type="ORF">E3O10_04335</name>
</gene>
<evidence type="ECO:0000313" key="2">
    <source>
        <dbReference type="EMBL" id="TFB92929.1"/>
    </source>
</evidence>
<keyword evidence="2" id="KW-0378">Hydrolase</keyword>
<dbReference type="SUPFAM" id="SSF53474">
    <property type="entry name" value="alpha/beta-Hydrolases"/>
    <property type="match status" value="1"/>
</dbReference>
<dbReference type="PANTHER" id="PTHR43798:SF5">
    <property type="entry name" value="MONOACYLGLYCEROL LIPASE ABHD6"/>
    <property type="match status" value="1"/>
</dbReference>
<dbReference type="GO" id="GO:0016020">
    <property type="term" value="C:membrane"/>
    <property type="evidence" value="ECO:0007669"/>
    <property type="project" value="TreeGrafter"/>
</dbReference>
<dbReference type="OrthoDB" id="27092at2"/>
<keyword evidence="3" id="KW-1185">Reference proteome</keyword>
<dbReference type="Gene3D" id="3.40.50.1820">
    <property type="entry name" value="alpha/beta hydrolase"/>
    <property type="match status" value="1"/>
</dbReference>
<proteinExistence type="predicted"/>
<dbReference type="STRING" id="1424661.SAMN05216281_1289"/>
<protein>
    <submittedName>
        <fullName evidence="2">Alpha/beta fold hydrolase</fullName>
    </submittedName>
</protein>
<comment type="caution">
    <text evidence="2">The sequence shown here is derived from an EMBL/GenBank/DDBJ whole genome shotgun (WGS) entry which is preliminary data.</text>
</comment>
<evidence type="ECO:0000313" key="3">
    <source>
        <dbReference type="Proteomes" id="UP000297654"/>
    </source>
</evidence>
<sequence length="268" mass="28697">MLHCPYSEVMLHSTRQGSGKPLLLIHGLGSTIGNWNPVIPALAAERDVIAVDLPGCGESAPLTGETTIATLTDSVEAFIRDAELGDLDLVGSSMGARMVMEMARRGHAGTTVALDPGGFWNDRQAAIFGTSIKASVALVRRIQPALPFLTGNPVGRTALFAQFSAHPWKLPQDLVLHELRGFKTSTSLDPSLNALIHGPRQEGAPAGSLKGKMVIGWGRKDKVTVPSEAARATELFPDATLHWFENCGHFPHWDQPTEAARLILDSTG</sequence>
<dbReference type="PRINTS" id="PR00111">
    <property type="entry name" value="ABHYDROLASE"/>
</dbReference>
<dbReference type="InterPro" id="IPR000073">
    <property type="entry name" value="AB_hydrolase_1"/>
</dbReference>
<reference evidence="2 3" key="1">
    <citation type="submission" date="2019-03" db="EMBL/GenBank/DDBJ databases">
        <title>Genomics of glacier-inhabiting Cryobacterium strains.</title>
        <authorList>
            <person name="Liu Q."/>
            <person name="Xin Y.-H."/>
        </authorList>
    </citation>
    <scope>NUCLEOTIDE SEQUENCE [LARGE SCALE GENOMIC DNA]</scope>
    <source>
        <strain evidence="2 3">Hh15</strain>
    </source>
</reference>